<evidence type="ECO:0000313" key="3">
    <source>
        <dbReference type="Proteomes" id="UP000070544"/>
    </source>
</evidence>
<reference evidence="2 3" key="1">
    <citation type="journal article" date="2015" name="Genome Biol. Evol.">
        <title>Phylogenomic analyses indicate that early fungi evolved digesting cell walls of algal ancestors of land plants.</title>
        <authorList>
            <person name="Chang Y."/>
            <person name="Wang S."/>
            <person name="Sekimoto S."/>
            <person name="Aerts A.L."/>
            <person name="Choi C."/>
            <person name="Clum A."/>
            <person name="LaButti K.M."/>
            <person name="Lindquist E.A."/>
            <person name="Yee Ngan C."/>
            <person name="Ohm R.A."/>
            <person name="Salamov A.A."/>
            <person name="Grigoriev I.V."/>
            <person name="Spatafora J.W."/>
            <person name="Berbee M.L."/>
        </authorList>
    </citation>
    <scope>NUCLEOTIDE SEQUENCE [LARGE SCALE GENOMIC DNA]</scope>
    <source>
        <strain evidence="2 3">JEL478</strain>
    </source>
</reference>
<feature type="compositionally biased region" description="Low complexity" evidence="1">
    <location>
        <begin position="73"/>
        <end position="92"/>
    </location>
</feature>
<proteinExistence type="predicted"/>
<evidence type="ECO:0000256" key="1">
    <source>
        <dbReference type="SAM" id="MobiDB-lite"/>
    </source>
</evidence>
<accession>A0A139ARR7</accession>
<feature type="non-terminal residue" evidence="2">
    <location>
        <position position="359"/>
    </location>
</feature>
<feature type="region of interest" description="Disordered" evidence="1">
    <location>
        <begin position="14"/>
        <end position="96"/>
    </location>
</feature>
<protein>
    <submittedName>
        <fullName evidence="2">Uncharacterized protein</fullName>
    </submittedName>
</protein>
<organism evidence="2 3">
    <name type="scientific">Gonapodya prolifera (strain JEL478)</name>
    <name type="common">Monoblepharis prolifera</name>
    <dbReference type="NCBI Taxonomy" id="1344416"/>
    <lineage>
        <taxon>Eukaryota</taxon>
        <taxon>Fungi</taxon>
        <taxon>Fungi incertae sedis</taxon>
        <taxon>Chytridiomycota</taxon>
        <taxon>Chytridiomycota incertae sedis</taxon>
        <taxon>Monoblepharidomycetes</taxon>
        <taxon>Monoblepharidales</taxon>
        <taxon>Gonapodyaceae</taxon>
        <taxon>Gonapodya</taxon>
    </lineage>
</organism>
<dbReference type="AlphaFoldDB" id="A0A139ARR7"/>
<gene>
    <name evidence="2" type="ORF">M427DRAFT_52878</name>
</gene>
<dbReference type="EMBL" id="KQ965738">
    <property type="protein sequence ID" value="KXS19437.1"/>
    <property type="molecule type" value="Genomic_DNA"/>
</dbReference>
<keyword evidence="3" id="KW-1185">Reference proteome</keyword>
<dbReference type="Proteomes" id="UP000070544">
    <property type="component" value="Unassembled WGS sequence"/>
</dbReference>
<feature type="compositionally biased region" description="Polar residues" evidence="1">
    <location>
        <begin position="40"/>
        <end position="52"/>
    </location>
</feature>
<feature type="region of interest" description="Disordered" evidence="1">
    <location>
        <begin position="119"/>
        <end position="146"/>
    </location>
</feature>
<name>A0A139ARR7_GONPJ</name>
<evidence type="ECO:0000313" key="2">
    <source>
        <dbReference type="EMBL" id="KXS19437.1"/>
    </source>
</evidence>
<sequence length="359" mass="39695">MSFPSMYHIQAIPHDINPSQSQCRSSRFPRRVQSPDAFFTSHNTRSRTTNAQPWGHFSKQDDALRPTLKISRPRATSIPPRSRSPRQRQSPVPFGPHPALPQFAYQIVPVLPPLNYNPGETTFSGGRRGSPPLRAHPRSGSPSYESPEVLLSPAARLLLITSMAESILDSVVGSIARDAAAEAERELRAKLSPPFTSIYHSLLSEVLPSLVASLIDSTISDECCALQIRHRSAFLASYMVDQACREVCEVVARQAWKDEFTENVWSGMLEETVVDIVEEISGELLEQHGSTPILPRQPHPVVASFLHALSSRIVAELAFDQLVSWVVDTEANLQAAHMWNRVLAGVTLDALLDVGGWED</sequence>